<dbReference type="Pfam" id="PF16220">
    <property type="entry name" value="DUF4880"/>
    <property type="match status" value="1"/>
</dbReference>
<reference evidence="5" key="1">
    <citation type="journal article" date="2019" name="Int. J. Syst. Evol. Microbiol.">
        <title>The Global Catalogue of Microorganisms (GCM) 10K type strain sequencing project: providing services to taxonomists for standard genome sequencing and annotation.</title>
        <authorList>
            <consortium name="The Broad Institute Genomics Platform"/>
            <consortium name="The Broad Institute Genome Sequencing Center for Infectious Disease"/>
            <person name="Wu L."/>
            <person name="Ma J."/>
        </authorList>
    </citation>
    <scope>NUCLEOTIDE SEQUENCE [LARGE SCALE GENOMIC DNA]</scope>
    <source>
        <strain evidence="5">CCUG 52537</strain>
    </source>
</reference>
<dbReference type="RefSeq" id="WP_381489479.1">
    <property type="nucleotide sequence ID" value="NZ_JBHTIK010000005.1"/>
</dbReference>
<feature type="transmembrane region" description="Helical" evidence="1">
    <location>
        <begin position="89"/>
        <end position="110"/>
    </location>
</feature>
<dbReference type="Gene3D" id="2.60.120.1440">
    <property type="match status" value="1"/>
</dbReference>
<dbReference type="InterPro" id="IPR012373">
    <property type="entry name" value="Ferrdict_sens_TM"/>
</dbReference>
<keyword evidence="1" id="KW-1133">Transmembrane helix</keyword>
<proteinExistence type="predicted"/>
<keyword evidence="5" id="KW-1185">Reference proteome</keyword>
<comment type="caution">
    <text evidence="4">The sequence shown here is derived from an EMBL/GenBank/DDBJ whole genome shotgun (WGS) entry which is preliminary data.</text>
</comment>
<dbReference type="PIRSF" id="PIRSF018266">
    <property type="entry name" value="FecR"/>
    <property type="match status" value="1"/>
</dbReference>
<evidence type="ECO:0000256" key="1">
    <source>
        <dbReference type="SAM" id="Phobius"/>
    </source>
</evidence>
<dbReference type="PANTHER" id="PTHR30273:SF2">
    <property type="entry name" value="PROTEIN FECR"/>
    <property type="match status" value="1"/>
</dbReference>
<feature type="domain" description="FecR N-terminal" evidence="3">
    <location>
        <begin position="19"/>
        <end position="56"/>
    </location>
</feature>
<keyword evidence="1" id="KW-0812">Transmembrane</keyword>
<dbReference type="Pfam" id="PF04773">
    <property type="entry name" value="FecR"/>
    <property type="match status" value="1"/>
</dbReference>
<name>A0ABW3C3R6_SPHXN</name>
<dbReference type="Proteomes" id="UP001597124">
    <property type="component" value="Unassembled WGS sequence"/>
</dbReference>
<sequence>MTDAGNIYLLPDPKKSEAEAAEWAARLEGGEMTPADHAAFARWRGESEQNHDAFERFSGLWDGLDRLEDLNAYNAAEDVPMKQPFLRRVAVALPALAAVLLAVVAIGALINRDVLETRSPRFAADYQTKVGGQEIVTLPDGSKLTLNTDSRIATEFTETERRVKLLRGEAFFEVAHDRSRPFSVYAGNGIVRAVGTAFSVRLNKANKLDVMVSEGRVALSAAKPRAGTQSASSPARTVMELTAGQSAVFSAEHVEILEHVTPNEIDRKLSWRVGMLAFAGEPLSDVVDEVGRYSDVDIEVRGDELRAMPIAGYFKAGEVEGFVEALHIMTGVEVTEVAPGHLVLSASK</sequence>
<gene>
    <name evidence="4" type="ORF">ACFQ00_09475</name>
</gene>
<dbReference type="Gene3D" id="3.55.50.30">
    <property type="match status" value="1"/>
</dbReference>
<dbReference type="PANTHER" id="PTHR30273">
    <property type="entry name" value="PERIPLASMIC SIGNAL SENSOR AND SIGMA FACTOR ACTIVATOR FECR-RELATED"/>
    <property type="match status" value="1"/>
</dbReference>
<dbReference type="InterPro" id="IPR006860">
    <property type="entry name" value="FecR"/>
</dbReference>
<organism evidence="4 5">
    <name type="scientific">Sphingosinicella xenopeptidilytica</name>
    <dbReference type="NCBI Taxonomy" id="364098"/>
    <lineage>
        <taxon>Bacteria</taxon>
        <taxon>Pseudomonadati</taxon>
        <taxon>Pseudomonadota</taxon>
        <taxon>Alphaproteobacteria</taxon>
        <taxon>Sphingomonadales</taxon>
        <taxon>Sphingosinicellaceae</taxon>
        <taxon>Sphingosinicella</taxon>
    </lineage>
</organism>
<protein>
    <submittedName>
        <fullName evidence="4">FecR family protein</fullName>
    </submittedName>
</protein>
<evidence type="ECO:0000313" key="4">
    <source>
        <dbReference type="EMBL" id="MFD0848550.1"/>
    </source>
</evidence>
<evidence type="ECO:0000259" key="2">
    <source>
        <dbReference type="Pfam" id="PF04773"/>
    </source>
</evidence>
<dbReference type="InterPro" id="IPR032623">
    <property type="entry name" value="FecR_N"/>
</dbReference>
<evidence type="ECO:0000313" key="5">
    <source>
        <dbReference type="Proteomes" id="UP001597124"/>
    </source>
</evidence>
<keyword evidence="1" id="KW-0472">Membrane</keyword>
<feature type="domain" description="FecR protein" evidence="2">
    <location>
        <begin position="125"/>
        <end position="217"/>
    </location>
</feature>
<accession>A0ABW3C3R6</accession>
<dbReference type="EMBL" id="JBHTIK010000005">
    <property type="protein sequence ID" value="MFD0848550.1"/>
    <property type="molecule type" value="Genomic_DNA"/>
</dbReference>
<evidence type="ECO:0000259" key="3">
    <source>
        <dbReference type="Pfam" id="PF16220"/>
    </source>
</evidence>